<reference evidence="2 3" key="1">
    <citation type="submission" date="2019-08" db="EMBL/GenBank/DDBJ databases">
        <title>Deep-cultivation of Planctomycetes and their phenomic and genomic characterization uncovers novel biology.</title>
        <authorList>
            <person name="Wiegand S."/>
            <person name="Jogler M."/>
            <person name="Boedeker C."/>
            <person name="Pinto D."/>
            <person name="Vollmers J."/>
            <person name="Rivas-Marin E."/>
            <person name="Kohn T."/>
            <person name="Peeters S.H."/>
            <person name="Heuer A."/>
            <person name="Rast P."/>
            <person name="Oberbeckmann S."/>
            <person name="Bunk B."/>
            <person name="Jeske O."/>
            <person name="Meyerdierks A."/>
            <person name="Storesund J.E."/>
            <person name="Kallscheuer N."/>
            <person name="Luecker S."/>
            <person name="Lage O.M."/>
            <person name="Pohl T."/>
            <person name="Merkel B.J."/>
            <person name="Hornburger P."/>
            <person name="Mueller R.-W."/>
            <person name="Bruemmer F."/>
            <person name="Labrenz M."/>
            <person name="Spormann A.M."/>
            <person name="Op Den Camp H."/>
            <person name="Overmann J."/>
            <person name="Amann R."/>
            <person name="Jetten M.S.M."/>
            <person name="Mascher T."/>
            <person name="Medema M.H."/>
            <person name="Devos D.P."/>
            <person name="Kaster A.-K."/>
            <person name="Ovreas L."/>
            <person name="Rohde M."/>
            <person name="Galperin M.Y."/>
            <person name="Jogler C."/>
        </authorList>
    </citation>
    <scope>NUCLEOTIDE SEQUENCE [LARGE SCALE GENOMIC DNA]</scope>
    <source>
        <strain evidence="2 3">LF1</strain>
    </source>
</reference>
<evidence type="ECO:0000313" key="3">
    <source>
        <dbReference type="Proteomes" id="UP000322699"/>
    </source>
</evidence>
<accession>A0A5B1C7J0</accession>
<keyword evidence="1" id="KW-0812">Transmembrane</keyword>
<feature type="transmembrane region" description="Helical" evidence="1">
    <location>
        <begin position="47"/>
        <end position="66"/>
    </location>
</feature>
<name>A0A5B1C7J0_9BACT</name>
<comment type="caution">
    <text evidence="2">The sequence shown here is derived from an EMBL/GenBank/DDBJ whole genome shotgun (WGS) entry which is preliminary data.</text>
</comment>
<dbReference type="AlphaFoldDB" id="A0A5B1C7J0"/>
<evidence type="ECO:0000313" key="2">
    <source>
        <dbReference type="EMBL" id="KAA1257057.1"/>
    </source>
</evidence>
<keyword evidence="1" id="KW-0472">Membrane</keyword>
<evidence type="ECO:0000256" key="1">
    <source>
        <dbReference type="SAM" id="Phobius"/>
    </source>
</evidence>
<organism evidence="2 3">
    <name type="scientific">Rubripirellula obstinata</name>
    <dbReference type="NCBI Taxonomy" id="406547"/>
    <lineage>
        <taxon>Bacteria</taxon>
        <taxon>Pseudomonadati</taxon>
        <taxon>Planctomycetota</taxon>
        <taxon>Planctomycetia</taxon>
        <taxon>Pirellulales</taxon>
        <taxon>Pirellulaceae</taxon>
        <taxon>Rubripirellula</taxon>
    </lineage>
</organism>
<keyword evidence="3" id="KW-1185">Reference proteome</keyword>
<keyword evidence="1" id="KW-1133">Transmembrane helix</keyword>
<protein>
    <submittedName>
        <fullName evidence="2">Uncharacterized protein</fullName>
    </submittedName>
</protein>
<dbReference type="Proteomes" id="UP000322699">
    <property type="component" value="Unassembled WGS sequence"/>
</dbReference>
<feature type="transmembrane region" description="Helical" evidence="1">
    <location>
        <begin position="78"/>
        <end position="97"/>
    </location>
</feature>
<sequence>MHVTDSALPHDETTANRIQTRRWCVILLYTLAAFWGVAQIASPNNVFLYYLSALLFAGTATCWASLDFRIQGRRFPGIVPLIYFLTWPAATLAYLVYTRGFRGLGYWALHALGLVAILMFTFVPSALLLDWLGWINLDEIQ</sequence>
<feature type="transmembrane region" description="Helical" evidence="1">
    <location>
        <begin position="23"/>
        <end position="41"/>
    </location>
</feature>
<proteinExistence type="predicted"/>
<gene>
    <name evidence="2" type="ORF">LF1_56190</name>
</gene>
<feature type="transmembrane region" description="Helical" evidence="1">
    <location>
        <begin position="109"/>
        <end position="132"/>
    </location>
</feature>
<dbReference type="EMBL" id="VRLW01000005">
    <property type="protein sequence ID" value="KAA1257057.1"/>
    <property type="molecule type" value="Genomic_DNA"/>
</dbReference>